<evidence type="ECO:0000256" key="3">
    <source>
        <dbReference type="ARBA" id="ARBA00023125"/>
    </source>
</evidence>
<dbReference type="Pfam" id="PF03965">
    <property type="entry name" value="Penicillinase_R"/>
    <property type="match status" value="1"/>
</dbReference>
<dbReference type="GO" id="GO:0003677">
    <property type="term" value="F:DNA binding"/>
    <property type="evidence" value="ECO:0007669"/>
    <property type="project" value="UniProtKB-KW"/>
</dbReference>
<organism evidence="5">
    <name type="scientific">Staphylococcus haemolyticus</name>
    <dbReference type="NCBI Taxonomy" id="1283"/>
    <lineage>
        <taxon>Bacteria</taxon>
        <taxon>Bacillati</taxon>
        <taxon>Bacillota</taxon>
        <taxon>Bacilli</taxon>
        <taxon>Bacillales</taxon>
        <taxon>Staphylococcaceae</taxon>
        <taxon>Staphylococcus</taxon>
    </lineage>
</organism>
<evidence type="ECO:0000256" key="4">
    <source>
        <dbReference type="ARBA" id="ARBA00023163"/>
    </source>
</evidence>
<dbReference type="EMBL" id="AB478934">
    <property type="protein sequence ID" value="BAO96318.1"/>
    <property type="molecule type" value="Genomic_DNA"/>
</dbReference>
<evidence type="ECO:0000256" key="1">
    <source>
        <dbReference type="ARBA" id="ARBA00011046"/>
    </source>
</evidence>
<dbReference type="InterPro" id="IPR036388">
    <property type="entry name" value="WH-like_DNA-bd_sf"/>
</dbReference>
<keyword evidence="2" id="KW-0805">Transcription regulation</keyword>
<dbReference type="GO" id="GO:0045892">
    <property type="term" value="P:negative regulation of DNA-templated transcription"/>
    <property type="evidence" value="ECO:0007669"/>
    <property type="project" value="InterPro"/>
</dbReference>
<name>A0A060PP23_STAHA</name>
<proteinExistence type="inferred from homology"/>
<dbReference type="InterPro" id="IPR005650">
    <property type="entry name" value="BlaI_family"/>
</dbReference>
<evidence type="ECO:0000313" key="5">
    <source>
        <dbReference type="EMBL" id="BAO96318.1"/>
    </source>
</evidence>
<evidence type="ECO:0000256" key="2">
    <source>
        <dbReference type="ARBA" id="ARBA00023015"/>
    </source>
</evidence>
<dbReference type="RefSeq" id="WP_000369214.1">
    <property type="nucleotide sequence ID" value="NZ_CUFL01000049.1"/>
</dbReference>
<sequence>MDNKTYEISSAEWEVMNIIWMKKYASANNIIEEIQMQKDWSPKTIRTLITRLYKKGFIDRKKDNKIFQYYSLVEESDIKYKTSKNFINKVYKGGFNSLVLNFVEKEDLSQDEIEELRNILNKK</sequence>
<dbReference type="Gene3D" id="1.10.10.10">
    <property type="entry name" value="Winged helix-like DNA-binding domain superfamily/Winged helix DNA-binding domain"/>
    <property type="match status" value="1"/>
</dbReference>
<keyword evidence="3" id="KW-0238">DNA-binding</keyword>
<keyword evidence="4" id="KW-0804">Transcription</keyword>
<accession>A0A060PP23</accession>
<dbReference type="AlphaFoldDB" id="A0A060PP23"/>
<gene>
    <name evidence="5" type="primary">mecI</name>
</gene>
<dbReference type="Gene3D" id="1.10.4040.10">
    <property type="entry name" value="Penicillinase repressor domain"/>
    <property type="match status" value="1"/>
</dbReference>
<dbReference type="GeneID" id="86196939"/>
<dbReference type="NCBIfam" id="NF000243">
    <property type="entry name" value="MecI_of_mecA"/>
    <property type="match status" value="1"/>
</dbReference>
<protein>
    <submittedName>
        <fullName evidence="5">Transcriptional repressor</fullName>
    </submittedName>
</protein>
<dbReference type="SMR" id="A0A060PP23"/>
<dbReference type="SUPFAM" id="SSF46785">
    <property type="entry name" value="Winged helix' DNA-binding domain"/>
    <property type="match status" value="1"/>
</dbReference>
<reference evidence="5" key="1">
    <citation type="submission" date="2009-01" db="EMBL/GenBank/DDBJ databases">
        <title>Hot accumulation and evolution of cassette chromosome in Staphylococcus haemolyticus.</title>
        <authorList>
            <person name="Han X."/>
            <person name="Ito T."/>
            <person name="Watanabe S."/>
            <person name="Hoshi S."/>
            <person name="Hiramatsu K."/>
        </authorList>
    </citation>
    <scope>NUCLEOTIDE SEQUENCE</scope>
    <source>
        <strain evidence="5">SH621</strain>
    </source>
</reference>
<dbReference type="PIRSF" id="PIRSF019455">
    <property type="entry name" value="CopR_AtkY"/>
    <property type="match status" value="1"/>
</dbReference>
<dbReference type="InterPro" id="IPR036390">
    <property type="entry name" value="WH_DNA-bd_sf"/>
</dbReference>
<comment type="similarity">
    <text evidence="1">Belongs to the BlaI transcriptional regulatory family.</text>
</comment>